<dbReference type="Proteomes" id="UP000504637">
    <property type="component" value="Unplaced"/>
</dbReference>
<evidence type="ECO:0000313" key="3">
    <source>
        <dbReference type="RefSeq" id="XP_033461571.1"/>
    </source>
</evidence>
<feature type="region of interest" description="Disordered" evidence="1">
    <location>
        <begin position="262"/>
        <end position="298"/>
    </location>
</feature>
<feature type="compositionally biased region" description="Low complexity" evidence="1">
    <location>
        <begin position="38"/>
        <end position="50"/>
    </location>
</feature>
<reference evidence="3" key="1">
    <citation type="submission" date="2020-01" db="EMBL/GenBank/DDBJ databases">
        <authorList>
            <consortium name="DOE Joint Genome Institute"/>
            <person name="Haridas S."/>
            <person name="Albert R."/>
            <person name="Binder M."/>
            <person name="Bloem J."/>
            <person name="Labutti K."/>
            <person name="Salamov A."/>
            <person name="Andreopoulos B."/>
            <person name="Baker S.E."/>
            <person name="Barry K."/>
            <person name="Bills G."/>
            <person name="Bluhm B.H."/>
            <person name="Cannon C."/>
            <person name="Castanera R."/>
            <person name="Culley D.E."/>
            <person name="Daum C."/>
            <person name="Ezra D."/>
            <person name="Gonzalez J.B."/>
            <person name="Henrissat B."/>
            <person name="Kuo A."/>
            <person name="Liang C."/>
            <person name="Lipzen A."/>
            <person name="Lutzoni F."/>
            <person name="Magnuson J."/>
            <person name="Mondo S."/>
            <person name="Nolan M."/>
            <person name="Ohm R."/>
            <person name="Pangilinan J."/>
            <person name="Park H.-J."/>
            <person name="Ramirez L."/>
            <person name="Alfaro M."/>
            <person name="Sun H."/>
            <person name="Tritt A."/>
            <person name="Yoshinaga Y."/>
            <person name="Zwiers L.-H."/>
            <person name="Turgeon B.G."/>
            <person name="Goodwin S.B."/>
            <person name="Spatafora J.W."/>
            <person name="Crous P.W."/>
            <person name="Grigoriev I.V."/>
        </authorList>
    </citation>
    <scope>NUCLEOTIDE SEQUENCE</scope>
    <source>
        <strain evidence="3">CBS 342.82</strain>
    </source>
</reference>
<evidence type="ECO:0000256" key="1">
    <source>
        <dbReference type="SAM" id="MobiDB-lite"/>
    </source>
</evidence>
<dbReference type="GeneID" id="54362329"/>
<proteinExistence type="predicted"/>
<dbReference type="AlphaFoldDB" id="A0A6J3M948"/>
<accession>A0A6J3M948</accession>
<protein>
    <submittedName>
        <fullName evidence="3">Uncharacterized protein</fullName>
    </submittedName>
</protein>
<evidence type="ECO:0000313" key="2">
    <source>
        <dbReference type="Proteomes" id="UP000504637"/>
    </source>
</evidence>
<feature type="compositionally biased region" description="Basic and acidic residues" evidence="1">
    <location>
        <begin position="146"/>
        <end position="159"/>
    </location>
</feature>
<feature type="compositionally biased region" description="Low complexity" evidence="1">
    <location>
        <begin position="126"/>
        <end position="136"/>
    </location>
</feature>
<sequence>MCRHRRAIQSSIVTAPTPILQSDRQDKMVRLQRPGPASPASPSSSTNTASWIQANHDARLDEINSEVLHNADVAPPSYEELERSGTISITSETPRPAGASSTSAAAAAAPYSSTSKLARDLEYYKNNQRQQQQSNSTKAEYSGVPNKEEREAVRAHFDDLSDVDSDDSSWDAETIAGIDTPGTTVNGDYPAQRSIPHTPVELHRDALPDLSLLERIRQRHGLPPREKWTRGDWRLAHAEYKAERRAARANWRAERHALRAALHEQRKSVREERGQHRAERREERSERKAARRGGCCSR</sequence>
<reference evidence="3" key="3">
    <citation type="submission" date="2025-08" db="UniProtKB">
        <authorList>
            <consortium name="RefSeq"/>
        </authorList>
    </citation>
    <scope>IDENTIFICATION</scope>
    <source>
        <strain evidence="3">CBS 342.82</strain>
    </source>
</reference>
<feature type="compositionally biased region" description="Low complexity" evidence="1">
    <location>
        <begin position="93"/>
        <end position="115"/>
    </location>
</feature>
<reference evidence="3" key="2">
    <citation type="submission" date="2020-04" db="EMBL/GenBank/DDBJ databases">
        <authorList>
            <consortium name="NCBI Genome Project"/>
        </authorList>
    </citation>
    <scope>NUCLEOTIDE SEQUENCE</scope>
    <source>
        <strain evidence="3">CBS 342.82</strain>
    </source>
</reference>
<organism evidence="3">
    <name type="scientific">Dissoconium aciculare CBS 342.82</name>
    <dbReference type="NCBI Taxonomy" id="1314786"/>
    <lineage>
        <taxon>Eukaryota</taxon>
        <taxon>Fungi</taxon>
        <taxon>Dikarya</taxon>
        <taxon>Ascomycota</taxon>
        <taxon>Pezizomycotina</taxon>
        <taxon>Dothideomycetes</taxon>
        <taxon>Dothideomycetidae</taxon>
        <taxon>Mycosphaerellales</taxon>
        <taxon>Dissoconiaceae</taxon>
        <taxon>Dissoconium</taxon>
    </lineage>
</organism>
<gene>
    <name evidence="3" type="ORF">K489DRAFT_378957</name>
</gene>
<feature type="compositionally biased region" description="Acidic residues" evidence="1">
    <location>
        <begin position="160"/>
        <end position="170"/>
    </location>
</feature>
<name>A0A6J3M948_9PEZI</name>
<keyword evidence="2" id="KW-1185">Reference proteome</keyword>
<feature type="compositionally biased region" description="Basic and acidic residues" evidence="1">
    <location>
        <begin position="262"/>
        <end position="288"/>
    </location>
</feature>
<feature type="region of interest" description="Disordered" evidence="1">
    <location>
        <begin position="19"/>
        <end position="199"/>
    </location>
</feature>
<dbReference type="RefSeq" id="XP_033461571.1">
    <property type="nucleotide sequence ID" value="XM_033604529.1"/>
</dbReference>